<dbReference type="AlphaFoldDB" id="A0A3N2R7J2"/>
<dbReference type="SUPFAM" id="SSF53335">
    <property type="entry name" value="S-adenosyl-L-methionine-dependent methyltransferases"/>
    <property type="match status" value="1"/>
</dbReference>
<protein>
    <recommendedName>
        <fullName evidence="4">Class I SAM-dependent methyltransferase</fullName>
    </recommendedName>
</protein>
<dbReference type="EMBL" id="RDRB01000002">
    <property type="protein sequence ID" value="ROU03368.1"/>
    <property type="molecule type" value="Genomic_DNA"/>
</dbReference>
<evidence type="ECO:0000256" key="1">
    <source>
        <dbReference type="SAM" id="MobiDB-lite"/>
    </source>
</evidence>
<evidence type="ECO:0008006" key="4">
    <source>
        <dbReference type="Google" id="ProtNLM"/>
    </source>
</evidence>
<name>A0A3N2R7J2_9RHOB</name>
<reference evidence="2 3" key="1">
    <citation type="submission" date="2018-10" db="EMBL/GenBank/DDBJ databases">
        <title>Histidinibacterium lentulum gen. nov., sp. nov., a marine bacterium from the culture broth of Picochlorum sp. 122.</title>
        <authorList>
            <person name="Wang G."/>
        </authorList>
    </citation>
    <scope>NUCLEOTIDE SEQUENCE [LARGE SCALE GENOMIC DNA]</scope>
    <source>
        <strain evidence="2 3">B17</strain>
    </source>
</reference>
<dbReference type="InterPro" id="IPR029063">
    <property type="entry name" value="SAM-dependent_MTases_sf"/>
</dbReference>
<organism evidence="2 3">
    <name type="scientific">Histidinibacterium lentulum</name>
    <dbReference type="NCBI Taxonomy" id="2480588"/>
    <lineage>
        <taxon>Bacteria</taxon>
        <taxon>Pseudomonadati</taxon>
        <taxon>Pseudomonadota</taxon>
        <taxon>Alphaproteobacteria</taxon>
        <taxon>Rhodobacterales</taxon>
        <taxon>Paracoccaceae</taxon>
        <taxon>Histidinibacterium</taxon>
    </lineage>
</organism>
<dbReference type="Gene3D" id="3.40.50.150">
    <property type="entry name" value="Vaccinia Virus protein VP39"/>
    <property type="match status" value="1"/>
</dbReference>
<dbReference type="Proteomes" id="UP000268016">
    <property type="component" value="Unassembled WGS sequence"/>
</dbReference>
<comment type="caution">
    <text evidence="2">The sequence shown here is derived from an EMBL/GenBank/DDBJ whole genome shotgun (WGS) entry which is preliminary data.</text>
</comment>
<accession>A0A3N2R7J2</accession>
<evidence type="ECO:0000313" key="3">
    <source>
        <dbReference type="Proteomes" id="UP000268016"/>
    </source>
</evidence>
<dbReference type="RefSeq" id="WP_123640903.1">
    <property type="nucleotide sequence ID" value="NZ_ML119082.1"/>
</dbReference>
<evidence type="ECO:0000313" key="2">
    <source>
        <dbReference type="EMBL" id="ROU03368.1"/>
    </source>
</evidence>
<gene>
    <name evidence="2" type="ORF">EAT49_03405</name>
</gene>
<dbReference type="OrthoDB" id="7821647at2"/>
<sequence length="268" mass="27914">MAAGVGHVLARSHCGACLSYHAVWPYLRLLDPPRGVDADRPVLEAVLDPLLFDGARVLLAGSADAGLADCVLEIAGERAIALTVMDLCATPLLQCETLLHGRARGGLTTRRGSICVAPEAPDADLIVAHSVLSFLPASDLAAAGAALGESLLPGGRLVLTTGLGRAAPSFDADTFGRHSLSRFAAASIALPESEAAFGVLLDDYARQRSRRASPFPDREGLCRWLAEAGLELETMRDLRRGSGFGRDGAPVSRDGSGALVVARKGRTG</sequence>
<feature type="region of interest" description="Disordered" evidence="1">
    <location>
        <begin position="244"/>
        <end position="268"/>
    </location>
</feature>
<proteinExistence type="predicted"/>
<keyword evidence="3" id="KW-1185">Reference proteome</keyword>